<dbReference type="PANTHER" id="PTHR12304:SF4">
    <property type="entry name" value="URIDINE NUCLEOSIDASE"/>
    <property type="match status" value="1"/>
</dbReference>
<dbReference type="PANTHER" id="PTHR12304">
    <property type="entry name" value="INOSINE-URIDINE PREFERRING NUCLEOSIDE HYDROLASE"/>
    <property type="match status" value="1"/>
</dbReference>
<dbReference type="Gene3D" id="3.90.245.10">
    <property type="entry name" value="Ribonucleoside hydrolase-like"/>
    <property type="match status" value="1"/>
</dbReference>
<evidence type="ECO:0000313" key="5">
    <source>
        <dbReference type="Proteomes" id="UP001596074"/>
    </source>
</evidence>
<comment type="caution">
    <text evidence="4">The sequence shown here is derived from an EMBL/GenBank/DDBJ whole genome shotgun (WGS) entry which is preliminary data.</text>
</comment>
<accession>A0ABW1A8P6</accession>
<reference evidence="5" key="1">
    <citation type="journal article" date="2019" name="Int. J. Syst. Evol. Microbiol.">
        <title>The Global Catalogue of Microorganisms (GCM) 10K type strain sequencing project: providing services to taxonomists for standard genome sequencing and annotation.</title>
        <authorList>
            <consortium name="The Broad Institute Genomics Platform"/>
            <consortium name="The Broad Institute Genome Sequencing Center for Infectious Disease"/>
            <person name="Wu L."/>
            <person name="Ma J."/>
        </authorList>
    </citation>
    <scope>NUCLEOTIDE SEQUENCE [LARGE SCALE GENOMIC DNA]</scope>
    <source>
        <strain evidence="5">KCTC 42087</strain>
    </source>
</reference>
<dbReference type="Proteomes" id="UP001596074">
    <property type="component" value="Unassembled WGS sequence"/>
</dbReference>
<dbReference type="InterPro" id="IPR001910">
    <property type="entry name" value="Inosine/uridine_hydrolase_dom"/>
</dbReference>
<evidence type="ECO:0000259" key="3">
    <source>
        <dbReference type="Pfam" id="PF01156"/>
    </source>
</evidence>
<keyword evidence="5" id="KW-1185">Reference proteome</keyword>
<dbReference type="Pfam" id="PF01156">
    <property type="entry name" value="IU_nuc_hydro"/>
    <property type="match status" value="1"/>
</dbReference>
<dbReference type="EMBL" id="JBHSON010000047">
    <property type="protein sequence ID" value="MFC5749963.1"/>
    <property type="molecule type" value="Genomic_DNA"/>
</dbReference>
<dbReference type="InterPro" id="IPR023186">
    <property type="entry name" value="IUNH"/>
</dbReference>
<sequence length="330" mass="34143">MRTSVRLIVDSDGGIDDAAALWWLCRNPDVDLVAVTAVGGSVPAAQAAINLRFILEAAGAGHVPVFSGRDQTAPAPRTQRPVMIHGYDGLADLERKPPIHPPEAGKSVLDAFDELCRAGTSVLALGPMTNLGAGITSGALRPDGATLTFMGGSARAGGNARPTAEANIAHDPSAADVVLRTSWATPPRMVGLDVTHRATLTEREFGDLAASRTPAAKFLAGRLAYYGRHAGMLCAPGETPCHDLLAAMVCTDPTFVDAEIVDLQVDIGGGAAWGTTVADLRPVARRAHVSASAGDGNALGEGAAVQVGLDADVDRFRATFRSFVTLPIAK</sequence>
<name>A0ABW1A8P6_9ACTN</name>
<dbReference type="InterPro" id="IPR036452">
    <property type="entry name" value="Ribo_hydro-like"/>
</dbReference>
<dbReference type="SUPFAM" id="SSF53590">
    <property type="entry name" value="Nucleoside hydrolase"/>
    <property type="match status" value="1"/>
</dbReference>
<gene>
    <name evidence="4" type="ORF">ACFPZN_30415</name>
</gene>
<evidence type="ECO:0000256" key="1">
    <source>
        <dbReference type="ARBA" id="ARBA00022801"/>
    </source>
</evidence>
<keyword evidence="2" id="KW-0326">Glycosidase</keyword>
<dbReference type="GO" id="GO:0016787">
    <property type="term" value="F:hydrolase activity"/>
    <property type="evidence" value="ECO:0007669"/>
    <property type="project" value="UniProtKB-KW"/>
</dbReference>
<evidence type="ECO:0000313" key="4">
    <source>
        <dbReference type="EMBL" id="MFC5749963.1"/>
    </source>
</evidence>
<dbReference type="RefSeq" id="WP_378285687.1">
    <property type="nucleotide sequence ID" value="NZ_JBHSON010000047.1"/>
</dbReference>
<keyword evidence="1 4" id="KW-0378">Hydrolase</keyword>
<feature type="domain" description="Inosine/uridine-preferring nucleoside hydrolase" evidence="3">
    <location>
        <begin position="7"/>
        <end position="317"/>
    </location>
</feature>
<protein>
    <submittedName>
        <fullName evidence="4">Nucleoside hydrolase</fullName>
    </submittedName>
</protein>
<organism evidence="4 5">
    <name type="scientific">Actinomadura rugatobispora</name>
    <dbReference type="NCBI Taxonomy" id="1994"/>
    <lineage>
        <taxon>Bacteria</taxon>
        <taxon>Bacillati</taxon>
        <taxon>Actinomycetota</taxon>
        <taxon>Actinomycetes</taxon>
        <taxon>Streptosporangiales</taxon>
        <taxon>Thermomonosporaceae</taxon>
        <taxon>Actinomadura</taxon>
    </lineage>
</organism>
<proteinExistence type="predicted"/>
<evidence type="ECO:0000256" key="2">
    <source>
        <dbReference type="ARBA" id="ARBA00023295"/>
    </source>
</evidence>